<gene>
    <name evidence="2" type="ORF">CEXT_74521</name>
</gene>
<evidence type="ECO:0000256" key="1">
    <source>
        <dbReference type="SAM" id="MobiDB-lite"/>
    </source>
</evidence>
<accession>A0AAV4T7J6</accession>
<organism evidence="2 3">
    <name type="scientific">Caerostris extrusa</name>
    <name type="common">Bark spider</name>
    <name type="synonym">Caerostris bankana</name>
    <dbReference type="NCBI Taxonomy" id="172846"/>
    <lineage>
        <taxon>Eukaryota</taxon>
        <taxon>Metazoa</taxon>
        <taxon>Ecdysozoa</taxon>
        <taxon>Arthropoda</taxon>
        <taxon>Chelicerata</taxon>
        <taxon>Arachnida</taxon>
        <taxon>Araneae</taxon>
        <taxon>Araneomorphae</taxon>
        <taxon>Entelegynae</taxon>
        <taxon>Araneoidea</taxon>
        <taxon>Araneidae</taxon>
        <taxon>Caerostris</taxon>
    </lineage>
</organism>
<comment type="caution">
    <text evidence="2">The sequence shown here is derived from an EMBL/GenBank/DDBJ whole genome shotgun (WGS) entry which is preliminary data.</text>
</comment>
<sequence length="138" mass="15393">MAISTLTGTRFQLFGQWAPHVTARGLHPLSVFVNKGRQKQTDSCRICTADKAPRRIITLSFAQISSGKQFSCQKIAQRAIGIKRKEDGSRELARRSADSAPPADKEVYNPSTTVSPTTHNHFYEGFLFPLYLRSSHKA</sequence>
<evidence type="ECO:0000313" key="2">
    <source>
        <dbReference type="EMBL" id="GIY41451.1"/>
    </source>
</evidence>
<name>A0AAV4T7J6_CAEEX</name>
<proteinExistence type="predicted"/>
<keyword evidence="3" id="KW-1185">Reference proteome</keyword>
<evidence type="ECO:0000313" key="3">
    <source>
        <dbReference type="Proteomes" id="UP001054945"/>
    </source>
</evidence>
<dbReference type="AlphaFoldDB" id="A0AAV4T7J6"/>
<dbReference type="Proteomes" id="UP001054945">
    <property type="component" value="Unassembled WGS sequence"/>
</dbReference>
<feature type="compositionally biased region" description="Basic and acidic residues" evidence="1">
    <location>
        <begin position="86"/>
        <end position="107"/>
    </location>
</feature>
<feature type="region of interest" description="Disordered" evidence="1">
    <location>
        <begin position="86"/>
        <end position="114"/>
    </location>
</feature>
<reference evidence="2 3" key="1">
    <citation type="submission" date="2021-06" db="EMBL/GenBank/DDBJ databases">
        <title>Caerostris extrusa draft genome.</title>
        <authorList>
            <person name="Kono N."/>
            <person name="Arakawa K."/>
        </authorList>
    </citation>
    <scope>NUCLEOTIDE SEQUENCE [LARGE SCALE GENOMIC DNA]</scope>
</reference>
<protein>
    <submittedName>
        <fullName evidence="2">Uncharacterized protein</fullName>
    </submittedName>
</protein>
<dbReference type="EMBL" id="BPLR01010716">
    <property type="protein sequence ID" value="GIY41451.1"/>
    <property type="molecule type" value="Genomic_DNA"/>
</dbReference>